<feature type="compositionally biased region" description="Basic and acidic residues" evidence="1">
    <location>
        <begin position="937"/>
        <end position="948"/>
    </location>
</feature>
<reference evidence="4" key="1">
    <citation type="submission" date="2011-07" db="EMBL/GenBank/DDBJ databases">
        <title>Divergent evolution of antigenic variation in African trypanosomes.</title>
        <authorList>
            <person name="Jackson A.P."/>
            <person name="Berry A."/>
            <person name="Allison H.C."/>
            <person name="Burton P."/>
            <person name="Anderson J."/>
            <person name="Aslett M."/>
            <person name="Brown R."/>
            <person name="Corton N."/>
            <person name="Harris D."/>
            <person name="Hauser H."/>
            <person name="Gamble J."/>
            <person name="Gilderthorp R."/>
            <person name="McQuillan J."/>
            <person name="Quail M.A."/>
            <person name="Sanders M."/>
            <person name="Van Tonder A."/>
            <person name="Ginger M.L."/>
            <person name="Donelson J.E."/>
            <person name="Field M.C."/>
            <person name="Barry J.D."/>
            <person name="Berriman M."/>
            <person name="Hertz-Fowler C."/>
        </authorList>
    </citation>
    <scope>NUCLEOTIDE SEQUENCE [LARGE SCALE GENOMIC DNA]</scope>
    <source>
        <strain evidence="4">IL3000</strain>
    </source>
</reference>
<name>F9W5I3_TRYCI</name>
<evidence type="ECO:0000256" key="2">
    <source>
        <dbReference type="SAM" id="SignalP"/>
    </source>
</evidence>
<keyword evidence="4" id="KW-1185">Reference proteome</keyword>
<reference evidence="3 4" key="2">
    <citation type="journal article" date="2012" name="Proc. Natl. Acad. Sci. U.S.A.">
        <title>Antigenic diversity is generated by distinct evolutionary mechanisms in African trypanosome species.</title>
        <authorList>
            <person name="Jackson A.P."/>
            <person name="Berry A."/>
            <person name="Aslett M."/>
            <person name="Allison H.C."/>
            <person name="Burton P."/>
            <person name="Vavrova-Anderson J."/>
            <person name="Brown R."/>
            <person name="Browne H."/>
            <person name="Corton N."/>
            <person name="Hauser H."/>
            <person name="Gamble J."/>
            <person name="Gilderthorp R."/>
            <person name="Marcello L."/>
            <person name="McQuillan J."/>
            <person name="Otto T.D."/>
            <person name="Quail M.A."/>
            <person name="Sanders M.J."/>
            <person name="van Tonder A."/>
            <person name="Ginger M.L."/>
            <person name="Field M.C."/>
            <person name="Barry J.D."/>
            <person name="Hertz-Fowler C."/>
            <person name="Berriman M."/>
        </authorList>
    </citation>
    <scope>NUCLEOTIDE SEQUENCE [LARGE SCALE GENOMIC DNA]</scope>
    <source>
        <strain evidence="3 4">IL3000</strain>
    </source>
</reference>
<proteinExistence type="predicted"/>
<evidence type="ECO:0000313" key="3">
    <source>
        <dbReference type="EMBL" id="CCD12435.1"/>
    </source>
</evidence>
<feature type="region of interest" description="Disordered" evidence="1">
    <location>
        <begin position="841"/>
        <end position="862"/>
    </location>
</feature>
<protein>
    <submittedName>
        <fullName evidence="3">WGS project CAEQ00000000 data, annotated contig 1328</fullName>
    </submittedName>
</protein>
<dbReference type="AlphaFoldDB" id="F9W5I3"/>
<accession>F9W5I3</accession>
<dbReference type="Proteomes" id="UP000000702">
    <property type="component" value="Unassembled WGS sequence"/>
</dbReference>
<evidence type="ECO:0000256" key="1">
    <source>
        <dbReference type="SAM" id="MobiDB-lite"/>
    </source>
</evidence>
<organism evidence="3 4">
    <name type="scientific">Trypanosoma congolense (strain IL3000)</name>
    <dbReference type="NCBI Taxonomy" id="1068625"/>
    <lineage>
        <taxon>Eukaryota</taxon>
        <taxon>Discoba</taxon>
        <taxon>Euglenozoa</taxon>
        <taxon>Kinetoplastea</taxon>
        <taxon>Metakinetoplastina</taxon>
        <taxon>Trypanosomatida</taxon>
        <taxon>Trypanosomatidae</taxon>
        <taxon>Trypanosoma</taxon>
        <taxon>Nannomonas</taxon>
    </lineage>
</organism>
<feature type="compositionally biased region" description="Basic and acidic residues" evidence="1">
    <location>
        <begin position="841"/>
        <end position="852"/>
    </location>
</feature>
<dbReference type="OMA" id="HAHVMHP"/>
<feature type="chain" id="PRO_5005679194" evidence="2">
    <location>
        <begin position="20"/>
        <end position="1098"/>
    </location>
</feature>
<gene>
    <name evidence="3" type="ORF">TCIL3000_0_33160</name>
</gene>
<comment type="caution">
    <text evidence="3">The sequence shown here is derived from an EMBL/GenBank/DDBJ whole genome shotgun (WGS) entry which is preliminary data.</text>
</comment>
<feature type="compositionally biased region" description="Basic and acidic residues" evidence="1">
    <location>
        <begin position="967"/>
        <end position="989"/>
    </location>
</feature>
<keyword evidence="2" id="KW-0732">Signal</keyword>
<feature type="signal peptide" evidence="2">
    <location>
        <begin position="1"/>
        <end position="19"/>
    </location>
</feature>
<dbReference type="VEuPathDB" id="TriTrypDB:TcIL3000_0_33160"/>
<sequence length="1098" mass="122388">MRRGFVGLLLPLRLSVTLRTYKSSGDHIGEDEAKEKASVGVEGVKEHLFRPIDLESGGVDNFGTHAATDEEPPFTDIREEDFEQKPQSQIAEACIEGESFSKVLRQLSAAHRAISATAATGATDDSNALASDDTKFHDMLHRFGLRIEKSMRVDDRNIAESCINHMAFTLLVRALLESLLIFRRENAKRMKESVANPPLLTGACEWRIGVLKMYVDCFGSLSEAYHEFCSLATEREGSEENEDIESVCNNYLCSSTIISSAFAAAREQQWHAARCVSTSAEETKGGETMSPLEEKITTYTTKFLTDASYLLEEAVCRVIQVGDVPSQSYQLMCVLVAIERTLSALDKSRGGISPNAQVSLNTFVAMKLCLLMLYTSLSPKTKPQLEERCITALQHLWLKVAPPLERRSSDSLMTHRTVHTSLNIRYLRCREEQLSEDSFIQMLSSQPERAALMLELVRRAAASTVARNQKMDRVLPSMVQSYAVFCRTLLEIEVELYFLACKKAGRKWTVPTDPFLERKDIAQNTTSSAPTWEQVILTSSAVRVAVSSLVELYTKAYVLMDSQSLSSGSHRKKITFVKHPAFCFLKAISTSYFPLLRRHYLDTRGTEILGSCLQVFVLLKQLSDTMDVDGEEQQQQPAKAPSATRVCGTTLSQAAEVAFFLSFSHHSAVANVTPSLCSEGGESVSPSFVSGYVREVLFALDHNTAKQLQHLRSNKILRGFTGVQCEDDVKVDKRLVRRQSQSVLSVVHAHVMHPSFLWMPLHQLQEIFFILSHERDLTRGLRSMEGMLDSESSEAPNVFHVGSGNERPRHFKRGLNYLSLRLYVVSNVLRHLRAARLERPPVDNADAQRGESDVEGNGETPRKRAWARNMAILLRSECSSIFEETEGLNPSAGKHHMKAIRRVMSRLESTIQFAVRHSLLINVKKNRVKHRVVNSEAKMEEDQPPHEELEAEASGVEEEEMATEPEMVPHREPGHSLDPESMNHGRAENADKLSDGTLTLSVSRDSADGPLGFSLNGEQATIRRIIENVYTEEKEGATGPVPTPFSVALRDVGVTDPQSVVGWCVTHINGIAVHDSRAIIPHIKGKQTFSMTISRAGN</sequence>
<feature type="region of interest" description="Disordered" evidence="1">
    <location>
        <begin position="934"/>
        <end position="989"/>
    </location>
</feature>
<feature type="compositionally biased region" description="Acidic residues" evidence="1">
    <location>
        <begin position="949"/>
        <end position="963"/>
    </location>
</feature>
<dbReference type="EMBL" id="CAEQ01000716">
    <property type="protein sequence ID" value="CCD12435.1"/>
    <property type="molecule type" value="Genomic_DNA"/>
</dbReference>
<evidence type="ECO:0000313" key="4">
    <source>
        <dbReference type="Proteomes" id="UP000000702"/>
    </source>
</evidence>